<proteinExistence type="inferred from homology"/>
<sequence length="424" mass="44658">MGYSEKFETIGLKPVPDSMKTASVWDYIRMQAAINVNAGNMLLPALAVLEGGLTFYEAVLVTLAGAVPAYILVSVMSLPGSREGIPAQFAVRSLLGSSGSMLFSSPVRTLTSLYWFSVQAVGGAYLIHSLLGDAGVSVPFTALTVLLASIMVFTAMIGFQAMRTFAVWFTPVLILGAAAMILTFLGDGLPDAASGGGGVSTMIFYGSLVFVQYISGVSTSSDLTRYAKSPVHGTAGLFAGNTIGFIFTAVLGAWAAASGGEWNAFLSAAERTENQILFLVIIMAALGSMLIINVNNAYTGGYSLLNSIPAAGRLRSALLFGGAAVLLSALPQVVDRAEEFISVLGMFIIPLSAVISGEYIFVHKNKLKGVKEKLNVRAGLITILGSTVYFFFPPSFFPGITVFLLIFAVYILVSIVNKKNSAGH</sequence>
<accession>A0A2T4UA56</accession>
<feature type="transmembrane region" description="Helical" evidence="6">
    <location>
        <begin position="166"/>
        <end position="186"/>
    </location>
</feature>
<dbReference type="EMBL" id="PZJJ01000002">
    <property type="protein sequence ID" value="PTL40285.1"/>
    <property type="molecule type" value="Genomic_DNA"/>
</dbReference>
<evidence type="ECO:0000256" key="6">
    <source>
        <dbReference type="SAM" id="Phobius"/>
    </source>
</evidence>
<evidence type="ECO:0000256" key="4">
    <source>
        <dbReference type="ARBA" id="ARBA00022989"/>
    </source>
</evidence>
<dbReference type="GO" id="GO:0005886">
    <property type="term" value="C:plasma membrane"/>
    <property type="evidence" value="ECO:0007669"/>
    <property type="project" value="TreeGrafter"/>
</dbReference>
<protein>
    <submittedName>
        <fullName evidence="7">Cytosine permease</fullName>
    </submittedName>
</protein>
<dbReference type="PANTHER" id="PTHR30569:SF0">
    <property type="entry name" value="CYTOSINE PERMEASE"/>
    <property type="match status" value="1"/>
</dbReference>
<evidence type="ECO:0000313" key="8">
    <source>
        <dbReference type="Proteomes" id="UP000240509"/>
    </source>
</evidence>
<feature type="transmembrane region" description="Helical" evidence="6">
    <location>
        <begin position="137"/>
        <end position="159"/>
    </location>
</feature>
<dbReference type="PANTHER" id="PTHR30569">
    <property type="entry name" value="CYTOSINE TRANSPORTER CODB"/>
    <property type="match status" value="1"/>
</dbReference>
<evidence type="ECO:0000256" key="5">
    <source>
        <dbReference type="ARBA" id="ARBA00023136"/>
    </source>
</evidence>
<keyword evidence="4 6" id="KW-1133">Transmembrane helix</keyword>
<dbReference type="Proteomes" id="UP000240509">
    <property type="component" value="Unassembled WGS sequence"/>
</dbReference>
<name>A0A2T4UA56_9BACI</name>
<evidence type="ECO:0000256" key="1">
    <source>
        <dbReference type="ARBA" id="ARBA00004141"/>
    </source>
</evidence>
<feature type="transmembrane region" description="Helical" evidence="6">
    <location>
        <begin position="192"/>
        <end position="214"/>
    </location>
</feature>
<dbReference type="Pfam" id="PF02133">
    <property type="entry name" value="Transp_cyt_pur"/>
    <property type="match status" value="1"/>
</dbReference>
<evidence type="ECO:0000256" key="3">
    <source>
        <dbReference type="ARBA" id="ARBA00022692"/>
    </source>
</evidence>
<feature type="transmembrane region" description="Helical" evidence="6">
    <location>
        <begin position="53"/>
        <end position="73"/>
    </location>
</feature>
<feature type="transmembrane region" description="Helical" evidence="6">
    <location>
        <begin position="374"/>
        <end position="392"/>
    </location>
</feature>
<evidence type="ECO:0000256" key="2">
    <source>
        <dbReference type="ARBA" id="ARBA00008974"/>
    </source>
</evidence>
<dbReference type="RefSeq" id="WP_107583463.1">
    <property type="nucleotide sequence ID" value="NZ_PZJJ01000002.1"/>
</dbReference>
<feature type="transmembrane region" description="Helical" evidence="6">
    <location>
        <begin position="316"/>
        <end position="334"/>
    </location>
</feature>
<feature type="transmembrane region" description="Helical" evidence="6">
    <location>
        <begin position="276"/>
        <end position="295"/>
    </location>
</feature>
<dbReference type="AlphaFoldDB" id="A0A2T4UA56"/>
<keyword evidence="8" id="KW-1185">Reference proteome</keyword>
<dbReference type="InterPro" id="IPR001248">
    <property type="entry name" value="Pur-cyt_permease"/>
</dbReference>
<comment type="similarity">
    <text evidence="2">Belongs to the purine-cytosine permease (2.A.39) family.</text>
</comment>
<feature type="transmembrane region" description="Helical" evidence="6">
    <location>
        <begin position="340"/>
        <end position="362"/>
    </location>
</feature>
<feature type="transmembrane region" description="Helical" evidence="6">
    <location>
        <begin position="398"/>
        <end position="416"/>
    </location>
</feature>
<keyword evidence="3 6" id="KW-0812">Transmembrane</keyword>
<gene>
    <name evidence="7" type="ORF">C6Y45_02580</name>
</gene>
<reference evidence="7 8" key="1">
    <citation type="submission" date="2018-03" db="EMBL/GenBank/DDBJ databases">
        <title>Alkalicoccus saliphilus sp. nov., isolated from a mineral pool.</title>
        <authorList>
            <person name="Zhao B."/>
        </authorList>
    </citation>
    <scope>NUCLEOTIDE SEQUENCE [LARGE SCALE GENOMIC DNA]</scope>
    <source>
        <strain evidence="7 8">6AG</strain>
    </source>
</reference>
<feature type="transmembrane region" description="Helical" evidence="6">
    <location>
        <begin position="235"/>
        <end position="256"/>
    </location>
</feature>
<comment type="caution">
    <text evidence="7">The sequence shown here is derived from an EMBL/GenBank/DDBJ whole genome shotgun (WGS) entry which is preliminary data.</text>
</comment>
<organism evidence="7 8">
    <name type="scientific">Alkalicoccus saliphilus</name>
    <dbReference type="NCBI Taxonomy" id="200989"/>
    <lineage>
        <taxon>Bacteria</taxon>
        <taxon>Bacillati</taxon>
        <taxon>Bacillota</taxon>
        <taxon>Bacilli</taxon>
        <taxon>Bacillales</taxon>
        <taxon>Bacillaceae</taxon>
        <taxon>Alkalicoccus</taxon>
    </lineage>
</organism>
<keyword evidence="5 6" id="KW-0472">Membrane</keyword>
<comment type="subcellular location">
    <subcellularLocation>
        <location evidence="1">Membrane</location>
        <topology evidence="1">Multi-pass membrane protein</topology>
    </subcellularLocation>
</comment>
<dbReference type="Gene3D" id="1.10.4160.10">
    <property type="entry name" value="Hydantoin permease"/>
    <property type="match status" value="1"/>
</dbReference>
<evidence type="ECO:0000313" key="7">
    <source>
        <dbReference type="EMBL" id="PTL40285.1"/>
    </source>
</evidence>
<dbReference type="GO" id="GO:0015209">
    <property type="term" value="F:cytosine transmembrane transporter activity"/>
    <property type="evidence" value="ECO:0007669"/>
    <property type="project" value="InterPro"/>
</dbReference>
<dbReference type="InterPro" id="IPR030191">
    <property type="entry name" value="CodB"/>
</dbReference>
<dbReference type="OrthoDB" id="2446947at2"/>